<keyword evidence="4" id="KW-1185">Reference proteome</keyword>
<dbReference type="NCBIfam" id="TIGR03021">
    <property type="entry name" value="pilP_fam"/>
    <property type="match status" value="1"/>
</dbReference>
<feature type="chain" id="PRO_5017421166" evidence="2">
    <location>
        <begin position="23"/>
        <end position="162"/>
    </location>
</feature>
<dbReference type="RefSeq" id="WP_119772008.1">
    <property type="nucleotide sequence ID" value="NZ_QYUO01000003.1"/>
</dbReference>
<evidence type="ECO:0000256" key="1">
    <source>
        <dbReference type="SAM" id="MobiDB-lite"/>
    </source>
</evidence>
<accession>A0A3A3G231</accession>
<dbReference type="InterPro" id="IPR022753">
    <property type="entry name" value="T4SS_pilus_biogen_PilP"/>
</dbReference>
<reference evidence="4" key="1">
    <citation type="submission" date="2018-09" db="EMBL/GenBank/DDBJ databases">
        <authorList>
            <person name="Zhu H."/>
        </authorList>
    </citation>
    <scope>NUCLEOTIDE SEQUENCE [LARGE SCALE GENOMIC DNA]</scope>
    <source>
        <strain evidence="4">K1R23-30</strain>
    </source>
</reference>
<dbReference type="Proteomes" id="UP000265955">
    <property type="component" value="Unassembled WGS sequence"/>
</dbReference>
<feature type="region of interest" description="Disordered" evidence="1">
    <location>
        <begin position="140"/>
        <end position="162"/>
    </location>
</feature>
<sequence>MRNSLKPIVFLSCALLSAAAPAENTADDLMQLEAATTILKARARKIEVQAQIASKQAEIDRLAGVAYGGHPTVRAIEGIGATMYSTLQLDNGSTIDVKQGDVLPNGLKVVAINRNGVTVQGKGSKSFRLASSAPVQRQAHSAAAMPAMPTLSLPPVTTGAAR</sequence>
<keyword evidence="2" id="KW-0732">Signal</keyword>
<name>A0A3A3G231_9BURK</name>
<organism evidence="3 4">
    <name type="scientific">Noviherbaspirillum saxi</name>
    <dbReference type="NCBI Taxonomy" id="2320863"/>
    <lineage>
        <taxon>Bacteria</taxon>
        <taxon>Pseudomonadati</taxon>
        <taxon>Pseudomonadota</taxon>
        <taxon>Betaproteobacteria</taxon>
        <taxon>Burkholderiales</taxon>
        <taxon>Oxalobacteraceae</taxon>
        <taxon>Noviherbaspirillum</taxon>
    </lineage>
</organism>
<dbReference type="AlphaFoldDB" id="A0A3A3G231"/>
<gene>
    <name evidence="3" type="primary">pilP</name>
    <name evidence="3" type="ORF">D3871_26120</name>
</gene>
<comment type="caution">
    <text evidence="3">The sequence shown here is derived from an EMBL/GenBank/DDBJ whole genome shotgun (WGS) entry which is preliminary data.</text>
</comment>
<evidence type="ECO:0000256" key="2">
    <source>
        <dbReference type="SAM" id="SignalP"/>
    </source>
</evidence>
<dbReference type="OrthoDB" id="6464558at2"/>
<feature type="signal peptide" evidence="2">
    <location>
        <begin position="1"/>
        <end position="22"/>
    </location>
</feature>
<protein>
    <submittedName>
        <fullName evidence="3">Type IV pilus biogenesis protein PilP</fullName>
    </submittedName>
</protein>
<evidence type="ECO:0000313" key="3">
    <source>
        <dbReference type="EMBL" id="RJF92123.1"/>
    </source>
</evidence>
<proteinExistence type="predicted"/>
<dbReference type="EMBL" id="QYUO01000003">
    <property type="protein sequence ID" value="RJF92123.1"/>
    <property type="molecule type" value="Genomic_DNA"/>
</dbReference>
<evidence type="ECO:0000313" key="4">
    <source>
        <dbReference type="Proteomes" id="UP000265955"/>
    </source>
</evidence>